<dbReference type="Proteomes" id="UP000258927">
    <property type="component" value="Chromosome"/>
</dbReference>
<protein>
    <submittedName>
        <fullName evidence="2">Nicotinamide-nucleotide amidase</fullName>
    </submittedName>
</protein>
<proteinExistence type="predicted"/>
<dbReference type="EMBL" id="CP021330">
    <property type="protein sequence ID" value="AVX04623.1"/>
    <property type="molecule type" value="Genomic_DNA"/>
</dbReference>
<sequence>MLEDDVLHLAQITIEQLISKQATIATAESCTGGLISGALTAVPGSSEAVFGGYVTYSNEAKIQMLGVPLHLLEDVGAVSKEVACAMAEGAQRISGATISVAVTGIAGPGGGTPEKPVGLVHFACADEDGSCHIVRNFKEMEREEVREETVRVALTLVLARLDQRHLP</sequence>
<keyword evidence="3" id="KW-1185">Reference proteome</keyword>
<dbReference type="AlphaFoldDB" id="A0A2R4MF76"/>
<gene>
    <name evidence="2" type="ORF">MXMO3_02102</name>
</gene>
<name>A0A2R4MF76_9HYPH</name>
<organism evidence="2 3">
    <name type="scientific">Maritalea myrionectae</name>
    <dbReference type="NCBI Taxonomy" id="454601"/>
    <lineage>
        <taxon>Bacteria</taxon>
        <taxon>Pseudomonadati</taxon>
        <taxon>Pseudomonadota</taxon>
        <taxon>Alphaproteobacteria</taxon>
        <taxon>Hyphomicrobiales</taxon>
        <taxon>Devosiaceae</taxon>
        <taxon>Maritalea</taxon>
    </lineage>
</organism>
<dbReference type="KEGG" id="mmyr:MXMO3_02102"/>
<evidence type="ECO:0000313" key="2">
    <source>
        <dbReference type="EMBL" id="AVX04623.1"/>
    </source>
</evidence>
<evidence type="ECO:0000313" key="3">
    <source>
        <dbReference type="Proteomes" id="UP000258927"/>
    </source>
</evidence>
<dbReference type="RefSeq" id="WP_117395822.1">
    <property type="nucleotide sequence ID" value="NZ_CP021330.1"/>
</dbReference>
<dbReference type="Gene3D" id="3.90.950.20">
    <property type="entry name" value="CinA-like"/>
    <property type="match status" value="1"/>
</dbReference>
<dbReference type="InterPro" id="IPR008136">
    <property type="entry name" value="CinA_C"/>
</dbReference>
<feature type="domain" description="CinA C-terminal" evidence="1">
    <location>
        <begin position="9"/>
        <end position="159"/>
    </location>
</feature>
<dbReference type="NCBIfam" id="TIGR00199">
    <property type="entry name" value="PncC_domain"/>
    <property type="match status" value="1"/>
</dbReference>
<evidence type="ECO:0000259" key="1">
    <source>
        <dbReference type="Pfam" id="PF02464"/>
    </source>
</evidence>
<dbReference type="SUPFAM" id="SSF142433">
    <property type="entry name" value="CinA-like"/>
    <property type="match status" value="1"/>
</dbReference>
<dbReference type="Pfam" id="PF02464">
    <property type="entry name" value="CinA"/>
    <property type="match status" value="1"/>
</dbReference>
<accession>A0A2R4MF76</accession>
<dbReference type="STRING" id="1122213.GCA_000423365_02400"/>
<reference evidence="2 3" key="1">
    <citation type="submission" date="2017-05" db="EMBL/GenBank/DDBJ databases">
        <title>Genome Analysis of Maritalea myrionectae HL2708#5.</title>
        <authorList>
            <consortium name="Cotde Inc.-PKNU"/>
            <person name="Jang D."/>
            <person name="Oh H.-M."/>
        </authorList>
    </citation>
    <scope>NUCLEOTIDE SEQUENCE [LARGE SCALE GENOMIC DNA]</scope>
    <source>
        <strain evidence="2 3">HL2708#5</strain>
    </source>
</reference>
<dbReference type="InterPro" id="IPR036653">
    <property type="entry name" value="CinA-like_C"/>
</dbReference>